<accession>A0A7W6J781</accession>
<reference evidence="11 12" key="1">
    <citation type="submission" date="2020-08" db="EMBL/GenBank/DDBJ databases">
        <title>Genomic Encyclopedia of Type Strains, Phase IV (KMG-IV): sequencing the most valuable type-strain genomes for metagenomic binning, comparative biology and taxonomic classification.</title>
        <authorList>
            <person name="Goeker M."/>
        </authorList>
    </citation>
    <scope>NUCLEOTIDE SEQUENCE [LARGE SCALE GENOMIC DNA]</scope>
    <source>
        <strain evidence="11 12">DSM 29853</strain>
    </source>
</reference>
<feature type="domain" description="Beta-hexosaminidase bacterial type N-terminal" evidence="10">
    <location>
        <begin position="149"/>
        <end position="272"/>
    </location>
</feature>
<evidence type="ECO:0000259" key="10">
    <source>
        <dbReference type="Pfam" id="PF02838"/>
    </source>
</evidence>
<dbReference type="SUPFAM" id="SSF55545">
    <property type="entry name" value="beta-N-acetylhexosaminidase-like domain"/>
    <property type="match status" value="1"/>
</dbReference>
<protein>
    <recommendedName>
        <fullName evidence="3">beta-N-acetylhexosaminidase</fullName>
        <ecNumber evidence="3">3.2.1.52</ecNumber>
    </recommendedName>
    <alternativeName>
        <fullName evidence="6">Beta-N-acetylhexosaminidase</fullName>
    </alternativeName>
    <alternativeName>
        <fullName evidence="7">N-acetyl-beta-glucosaminidase</fullName>
    </alternativeName>
</protein>
<evidence type="ECO:0000256" key="7">
    <source>
        <dbReference type="ARBA" id="ARBA00033000"/>
    </source>
</evidence>
<dbReference type="EMBL" id="JACIEZ010000007">
    <property type="protein sequence ID" value="MBB4066088.1"/>
    <property type="molecule type" value="Genomic_DNA"/>
</dbReference>
<comment type="caution">
    <text evidence="11">The sequence shown here is derived from an EMBL/GenBank/DDBJ whole genome shotgun (WGS) entry which is preliminary data.</text>
</comment>
<dbReference type="InterPro" id="IPR025705">
    <property type="entry name" value="Beta_hexosaminidase_sua/sub"/>
</dbReference>
<dbReference type="InterPro" id="IPR015883">
    <property type="entry name" value="Glyco_hydro_20_cat"/>
</dbReference>
<dbReference type="GO" id="GO:0030203">
    <property type="term" value="P:glycosaminoglycan metabolic process"/>
    <property type="evidence" value="ECO:0007669"/>
    <property type="project" value="TreeGrafter"/>
</dbReference>
<dbReference type="InterPro" id="IPR029018">
    <property type="entry name" value="Hex-like_dom2"/>
</dbReference>
<dbReference type="PANTHER" id="PTHR22600:SF57">
    <property type="entry name" value="BETA-N-ACETYLHEXOSAMINIDASE"/>
    <property type="match status" value="1"/>
</dbReference>
<organism evidence="11 12">
    <name type="scientific">Gellertiella hungarica</name>
    <dbReference type="NCBI Taxonomy" id="1572859"/>
    <lineage>
        <taxon>Bacteria</taxon>
        <taxon>Pseudomonadati</taxon>
        <taxon>Pseudomonadota</taxon>
        <taxon>Alphaproteobacteria</taxon>
        <taxon>Hyphomicrobiales</taxon>
        <taxon>Rhizobiaceae</taxon>
        <taxon>Gellertiella</taxon>
    </lineage>
</organism>
<keyword evidence="12" id="KW-1185">Reference proteome</keyword>
<dbReference type="EC" id="3.2.1.52" evidence="3"/>
<dbReference type="PRINTS" id="PR00738">
    <property type="entry name" value="GLHYDRLASE20"/>
</dbReference>
<keyword evidence="4 11" id="KW-0378">Hydrolase</keyword>
<evidence type="ECO:0000256" key="5">
    <source>
        <dbReference type="ARBA" id="ARBA00023295"/>
    </source>
</evidence>
<dbReference type="Pfam" id="PF00728">
    <property type="entry name" value="Glyco_hydro_20"/>
    <property type="match status" value="1"/>
</dbReference>
<dbReference type="GO" id="GO:0004563">
    <property type="term" value="F:beta-N-acetylhexosaminidase activity"/>
    <property type="evidence" value="ECO:0007669"/>
    <property type="project" value="UniProtKB-EC"/>
</dbReference>
<evidence type="ECO:0000313" key="12">
    <source>
        <dbReference type="Proteomes" id="UP000528286"/>
    </source>
</evidence>
<evidence type="ECO:0000256" key="1">
    <source>
        <dbReference type="ARBA" id="ARBA00001231"/>
    </source>
</evidence>
<name>A0A7W6J781_9HYPH</name>
<feature type="domain" description="Glycoside hydrolase family 20 catalytic" evidence="9">
    <location>
        <begin position="278"/>
        <end position="646"/>
    </location>
</feature>
<evidence type="ECO:0000256" key="3">
    <source>
        <dbReference type="ARBA" id="ARBA00012663"/>
    </source>
</evidence>
<evidence type="ECO:0000256" key="2">
    <source>
        <dbReference type="ARBA" id="ARBA00006285"/>
    </source>
</evidence>
<feature type="active site" description="Proton donor" evidence="8">
    <location>
        <position position="450"/>
    </location>
</feature>
<dbReference type="Gene3D" id="3.20.20.80">
    <property type="entry name" value="Glycosidases"/>
    <property type="match status" value="1"/>
</dbReference>
<evidence type="ECO:0000256" key="6">
    <source>
        <dbReference type="ARBA" id="ARBA00030512"/>
    </source>
</evidence>
<evidence type="ECO:0000256" key="8">
    <source>
        <dbReference type="PIRSR" id="PIRSR625705-1"/>
    </source>
</evidence>
<dbReference type="GO" id="GO:0005975">
    <property type="term" value="P:carbohydrate metabolic process"/>
    <property type="evidence" value="ECO:0007669"/>
    <property type="project" value="InterPro"/>
</dbReference>
<dbReference type="Gene3D" id="3.30.379.10">
    <property type="entry name" value="Chitobiase/beta-hexosaminidase domain 2-like"/>
    <property type="match status" value="1"/>
</dbReference>
<dbReference type="CDD" id="cd06563">
    <property type="entry name" value="GH20_chitobiase-like"/>
    <property type="match status" value="1"/>
</dbReference>
<dbReference type="InterPro" id="IPR017853">
    <property type="entry name" value="GH"/>
</dbReference>
<comment type="similarity">
    <text evidence="2">Belongs to the glycosyl hydrolase 20 family.</text>
</comment>
<gene>
    <name evidence="11" type="ORF">GGR23_003301</name>
</gene>
<evidence type="ECO:0000313" key="11">
    <source>
        <dbReference type="EMBL" id="MBB4066088.1"/>
    </source>
</evidence>
<dbReference type="RefSeq" id="WP_183367375.1">
    <property type="nucleotide sequence ID" value="NZ_JACIEZ010000007.1"/>
</dbReference>
<comment type="catalytic activity">
    <reaction evidence="1">
        <text>Hydrolysis of terminal non-reducing N-acetyl-D-hexosamine residues in N-acetyl-beta-D-hexosaminides.</text>
        <dbReference type="EC" id="3.2.1.52"/>
    </reaction>
</comment>
<dbReference type="PANTHER" id="PTHR22600">
    <property type="entry name" value="BETA-HEXOSAMINIDASE"/>
    <property type="match status" value="1"/>
</dbReference>
<evidence type="ECO:0000259" key="9">
    <source>
        <dbReference type="Pfam" id="PF00728"/>
    </source>
</evidence>
<dbReference type="Proteomes" id="UP000528286">
    <property type="component" value="Unassembled WGS sequence"/>
</dbReference>
<dbReference type="InterPro" id="IPR015882">
    <property type="entry name" value="HEX_bac_N"/>
</dbReference>
<evidence type="ECO:0000256" key="4">
    <source>
        <dbReference type="ARBA" id="ARBA00022801"/>
    </source>
</evidence>
<dbReference type="GO" id="GO:0016020">
    <property type="term" value="C:membrane"/>
    <property type="evidence" value="ECO:0007669"/>
    <property type="project" value="TreeGrafter"/>
</dbReference>
<sequence length="669" mass="72875">MPARPAFLFETEWVPAADGTESAYILRMTNRSGRSLAGFSLTVSGPGRVDPSGEVEGARIEIRLSNHTRFVPPEGMVLADGDTWSITVRKLSWQFRHWNDGARGAYLTLADGSTVALSVRPTASRSSNAPFRRGAELWPVPAVPPVPVSVIPWPEEVAVGGRRPLPAGLTPKAADAEGEAAIGAFSGLVEALFPADGLVRSEAEGGLPVLLHRADGMGAEAYRIDFAADAVSVRASTRTGLLYGLVTLGQIWRGARLHPASYAFPATGHIEDRPEMGWRGMHLDVARQFYATAEIRRLLAILAWNKLNRFHWHLTDDEAWRIEIEAYPALTEIGAWRGEGLPIPALLGTGAERSGGYYTKAAVREIVALAGELGIEVVPEIDLPGHSFALLAALPELRDPAEQGEYQSVQGFPNNCINPAREKTYEVLETIFDELVELFPFRTIHVGADEVPLGAWSGSPEALALLERLAGREAAQSHARRLNVLTNTHGADDIEGSGAAVLQAVFLERVQKMLAARGCITGGWEEAAHGNVIDREKSYLCGWRSVEVCAALARQGYEMVVCPGQVYYLDMANSPDWAEPGASWAGWADCDKLYHFDPVEGWSEAERRKLRGIQACLWSESALDRAIVDRLVFPRLSALAESAWTRPGAKSFERFKAIAALMPVLYGYP</sequence>
<keyword evidence="5 11" id="KW-0326">Glycosidase</keyword>
<dbReference type="SUPFAM" id="SSF51445">
    <property type="entry name" value="(Trans)glycosidases"/>
    <property type="match status" value="1"/>
</dbReference>
<dbReference type="AlphaFoldDB" id="A0A7W6J781"/>
<proteinExistence type="inferred from homology"/>
<dbReference type="Pfam" id="PF02838">
    <property type="entry name" value="Glyco_hydro_20b"/>
    <property type="match status" value="1"/>
</dbReference>